<accession>A0A3A1N681</accession>
<dbReference type="OrthoDB" id="1198867at2"/>
<dbReference type="EMBL" id="QXFH01000077">
    <property type="protein sequence ID" value="RIV30749.1"/>
    <property type="molecule type" value="Genomic_DNA"/>
</dbReference>
<dbReference type="SUPFAM" id="SSF52402">
    <property type="entry name" value="Adenine nucleotide alpha hydrolases-like"/>
    <property type="match status" value="1"/>
</dbReference>
<dbReference type="RefSeq" id="WP_119609609.1">
    <property type="nucleotide sequence ID" value="NZ_QXFH01000077.1"/>
</dbReference>
<gene>
    <name evidence="2" type="ORF">D2V08_16915</name>
</gene>
<comment type="caution">
    <text evidence="2">The sequence shown here is derived from an EMBL/GenBank/DDBJ whole genome shotgun (WGS) entry which is preliminary data.</text>
</comment>
<protein>
    <submittedName>
        <fullName evidence="2">Universal stress protein</fullName>
    </submittedName>
</protein>
<sequence length="266" mass="30004">MKGNQKKYNISVLLDMSKSSEFVLSSAVELAKRIDGAIEVFHVKPTTNIIKGDSQLSAIRTLNQDDRSTRAELKDLISNMGEKENLPISYKLEYGNVKNRVRDYLALQKPDILVLGKHRSSMGGFFESITDFVIDNVSDTNVLILGEDDKFHSFEDINLGIFGAGLEDNDLEILQDLKRDSEKPVRHFGISEEDESKNRIYPWNKTVSYKFSKGANALDGLVNYVSRTNTQLLCIPKKGGKSFMFRPSPLKEVIRKVNIPLMILGK</sequence>
<evidence type="ECO:0000313" key="3">
    <source>
        <dbReference type="Proteomes" id="UP000266067"/>
    </source>
</evidence>
<dbReference type="AlphaFoldDB" id="A0A3A1N681"/>
<keyword evidence="3" id="KW-1185">Reference proteome</keyword>
<reference evidence="2 3" key="1">
    <citation type="submission" date="2018-08" db="EMBL/GenBank/DDBJ databases">
        <title>Proposal of Muricauda 72 sp.nov. and Muricauda NH166 sp.nov., isolated from seawater.</title>
        <authorList>
            <person name="Cheng H."/>
            <person name="Wu Y.-H."/>
            <person name="Guo L.-L."/>
            <person name="Xu X.-W."/>
        </authorList>
    </citation>
    <scope>NUCLEOTIDE SEQUENCE [LARGE SCALE GENOMIC DNA]</scope>
    <source>
        <strain evidence="2 3">KCTC 22173</strain>
    </source>
</reference>
<proteinExistence type="predicted"/>
<organism evidence="2 3">
    <name type="scientific">Flagellimonas lutimaris</name>
    <dbReference type="NCBI Taxonomy" id="475082"/>
    <lineage>
        <taxon>Bacteria</taxon>
        <taxon>Pseudomonadati</taxon>
        <taxon>Bacteroidota</taxon>
        <taxon>Flavobacteriia</taxon>
        <taxon>Flavobacteriales</taxon>
        <taxon>Flavobacteriaceae</taxon>
        <taxon>Flagellimonas</taxon>
    </lineage>
</organism>
<dbReference type="Pfam" id="PF00582">
    <property type="entry name" value="Usp"/>
    <property type="match status" value="1"/>
</dbReference>
<dbReference type="Proteomes" id="UP000266067">
    <property type="component" value="Unassembled WGS sequence"/>
</dbReference>
<dbReference type="CDD" id="cd00293">
    <property type="entry name" value="USP-like"/>
    <property type="match status" value="1"/>
</dbReference>
<name>A0A3A1N681_9FLAO</name>
<evidence type="ECO:0000259" key="1">
    <source>
        <dbReference type="Pfam" id="PF00582"/>
    </source>
</evidence>
<dbReference type="Gene3D" id="3.40.50.12370">
    <property type="match status" value="1"/>
</dbReference>
<feature type="domain" description="UspA" evidence="1">
    <location>
        <begin position="9"/>
        <end position="137"/>
    </location>
</feature>
<evidence type="ECO:0000313" key="2">
    <source>
        <dbReference type="EMBL" id="RIV30749.1"/>
    </source>
</evidence>
<dbReference type="InterPro" id="IPR006016">
    <property type="entry name" value="UspA"/>
</dbReference>